<sequence>MKAQLFMSLLGALPSALAQHKGSPFGFASGTTGGGSTAPVYPTTTAQLVSYLTDSSPRVIMIDRTFDFLSSGGTTTTRCCSDNRTTKCPGGSSKGQLWIQDTCDAASGTWEACTYNNSPRTPIDVKSNKSIVGVGTKGVIRGKGLRLRGSVSNIIIQNIHFTELNPQYVWGGDAITLDGSDRVWIDHNKFSLIGRQFIVSGWGAAGKVTISDNEFDGRTTWSSGCNGKHYWSLLLIGASDFYTIAGNWFHDLSGRAPHIGTAQGSSQIVAHAVNNYFQNIGGHAFDVDTNTWLLIEGNYFDSVTTPVTPASFTNGGKIYHIQTVADASGAQSALGYIPEWNRSGGNTGAVSTLVNKDAVNKLGQYKSNIQWSHWAVGDVPANVRSIAGVGKIGN</sequence>
<evidence type="ECO:0000313" key="13">
    <source>
        <dbReference type="Proteomes" id="UP000245910"/>
    </source>
</evidence>
<dbReference type="Pfam" id="PF00544">
    <property type="entry name" value="Pectate_lyase_4"/>
    <property type="match status" value="1"/>
</dbReference>
<keyword evidence="3" id="KW-1015">Disulfide bond</keyword>
<dbReference type="EMBL" id="LN649229">
    <property type="protein sequence ID" value="CEI67769.1"/>
    <property type="molecule type" value="Genomic_DNA"/>
</dbReference>
<reference evidence="13" key="1">
    <citation type="submission" date="2014-10" db="EMBL/GenBank/DDBJ databases">
        <authorList>
            <person name="King R."/>
        </authorList>
    </citation>
    <scope>NUCLEOTIDE SEQUENCE [LARGE SCALE GENOMIC DNA]</scope>
    <source>
        <strain evidence="13">A3/5</strain>
    </source>
</reference>
<comment type="similarity">
    <text evidence="1 9">Belongs to the polysaccharide lyase 1 family.</text>
</comment>
<protein>
    <recommendedName>
        <fullName evidence="8">pectin lyase</fullName>
        <ecNumber evidence="8">4.2.2.10</ecNumber>
    </recommendedName>
</protein>
<keyword evidence="2 10" id="KW-0732">Signal</keyword>
<keyword evidence="9" id="KW-0119">Carbohydrate metabolism</keyword>
<dbReference type="InterPro" id="IPR002022">
    <property type="entry name" value="Pec_lyase"/>
</dbReference>
<dbReference type="GO" id="GO:0000272">
    <property type="term" value="P:polysaccharide catabolic process"/>
    <property type="evidence" value="ECO:0007669"/>
    <property type="project" value="UniProtKB-KW"/>
</dbReference>
<evidence type="ECO:0000256" key="9">
    <source>
        <dbReference type="RuleBase" id="RU361173"/>
    </source>
</evidence>
<keyword evidence="13" id="KW-1185">Reference proteome</keyword>
<keyword evidence="5 9" id="KW-0456">Lyase</keyword>
<evidence type="ECO:0000256" key="2">
    <source>
        <dbReference type="ARBA" id="ARBA00022729"/>
    </source>
</evidence>
<dbReference type="GO" id="GO:0047490">
    <property type="term" value="F:pectin lyase activity"/>
    <property type="evidence" value="ECO:0007669"/>
    <property type="project" value="UniProtKB-EC"/>
</dbReference>
<dbReference type="GeneID" id="37255920"/>
<dbReference type="STRING" id="56646.A0A2L2TCU0"/>
<evidence type="ECO:0000256" key="8">
    <source>
        <dbReference type="ARBA" id="ARBA00039082"/>
    </source>
</evidence>
<evidence type="ECO:0000256" key="5">
    <source>
        <dbReference type="ARBA" id="ARBA00023239"/>
    </source>
</evidence>
<feature type="chain" id="PRO_5014688651" description="pectin lyase" evidence="10">
    <location>
        <begin position="19"/>
        <end position="394"/>
    </location>
</feature>
<evidence type="ECO:0000256" key="4">
    <source>
        <dbReference type="ARBA" id="ARBA00023180"/>
    </source>
</evidence>
<feature type="domain" description="Pectate lyase" evidence="11">
    <location>
        <begin position="93"/>
        <end position="306"/>
    </location>
</feature>
<dbReference type="Proteomes" id="UP000245910">
    <property type="component" value="Chromosome I"/>
</dbReference>
<dbReference type="Gene3D" id="2.160.20.10">
    <property type="entry name" value="Single-stranded right-handed beta-helix, Pectin lyase-like"/>
    <property type="match status" value="1"/>
</dbReference>
<dbReference type="InterPro" id="IPR045032">
    <property type="entry name" value="PEL"/>
</dbReference>
<evidence type="ECO:0000256" key="10">
    <source>
        <dbReference type="SAM" id="SignalP"/>
    </source>
</evidence>
<dbReference type="RefSeq" id="XP_025591484.1">
    <property type="nucleotide sequence ID" value="XM_025732572.1"/>
</dbReference>
<name>A0A2L2TCU0_9HYPO</name>
<accession>A0A2L2TCU0</accession>
<evidence type="ECO:0000256" key="1">
    <source>
        <dbReference type="ARBA" id="ARBA00010980"/>
    </source>
</evidence>
<dbReference type="GO" id="GO:0030570">
    <property type="term" value="F:pectate lyase activity"/>
    <property type="evidence" value="ECO:0007669"/>
    <property type="project" value="InterPro"/>
</dbReference>
<dbReference type="InterPro" id="IPR011050">
    <property type="entry name" value="Pectin_lyase_fold/virulence"/>
</dbReference>
<evidence type="ECO:0000313" key="12">
    <source>
        <dbReference type="EMBL" id="CEI67769.1"/>
    </source>
</evidence>
<dbReference type="EC" id="4.2.2.10" evidence="8"/>
<keyword evidence="9" id="KW-0964">Secreted</keyword>
<dbReference type="PANTHER" id="PTHR31683">
    <property type="entry name" value="PECTATE LYASE 18-RELATED"/>
    <property type="match status" value="1"/>
</dbReference>
<dbReference type="AlphaFoldDB" id="A0A2L2TCU0"/>
<evidence type="ECO:0000256" key="6">
    <source>
        <dbReference type="ARBA" id="ARBA00036818"/>
    </source>
</evidence>
<evidence type="ECO:0000256" key="3">
    <source>
        <dbReference type="ARBA" id="ARBA00023157"/>
    </source>
</evidence>
<evidence type="ECO:0000256" key="7">
    <source>
        <dbReference type="ARBA" id="ARBA00037631"/>
    </source>
</evidence>
<organism evidence="12 13">
    <name type="scientific">Fusarium venenatum</name>
    <dbReference type="NCBI Taxonomy" id="56646"/>
    <lineage>
        <taxon>Eukaryota</taxon>
        <taxon>Fungi</taxon>
        <taxon>Dikarya</taxon>
        <taxon>Ascomycota</taxon>
        <taxon>Pezizomycotina</taxon>
        <taxon>Sordariomycetes</taxon>
        <taxon>Hypocreomycetidae</taxon>
        <taxon>Hypocreales</taxon>
        <taxon>Nectriaceae</taxon>
        <taxon>Fusarium</taxon>
    </lineage>
</organism>
<dbReference type="GO" id="GO:0005576">
    <property type="term" value="C:extracellular region"/>
    <property type="evidence" value="ECO:0007669"/>
    <property type="project" value="UniProtKB-SubCell"/>
</dbReference>
<dbReference type="SUPFAM" id="SSF51126">
    <property type="entry name" value="Pectin lyase-like"/>
    <property type="match status" value="1"/>
</dbReference>
<dbReference type="InterPro" id="IPR012334">
    <property type="entry name" value="Pectin_lyas_fold"/>
</dbReference>
<evidence type="ECO:0000259" key="11">
    <source>
        <dbReference type="SMART" id="SM00656"/>
    </source>
</evidence>
<dbReference type="KEGG" id="fvn:FVRRES_04281"/>
<dbReference type="OrthoDB" id="1637350at2759"/>
<keyword evidence="4" id="KW-0325">Glycoprotein</keyword>
<feature type="signal peptide" evidence="10">
    <location>
        <begin position="1"/>
        <end position="18"/>
    </location>
</feature>
<comment type="subcellular location">
    <subcellularLocation>
        <location evidence="9">Secreted</location>
    </subcellularLocation>
</comment>
<keyword evidence="9" id="KW-0624">Polysaccharide degradation</keyword>
<dbReference type="SMART" id="SM00656">
    <property type="entry name" value="Amb_all"/>
    <property type="match status" value="1"/>
</dbReference>
<dbReference type="PANTHER" id="PTHR31683:SF67">
    <property type="entry name" value="PECTIN LYASE F-RELATED"/>
    <property type="match status" value="1"/>
</dbReference>
<comment type="function">
    <text evidence="7">Pectinolytic enzymes consist of four classes of enzymes: pectin lyase, polygalacturonase, pectin methylesterase and rhamnogalacturonase. Among pectinolytic enzymes, pectin lyase is the most important in depolymerization of pectin, since it cleaves internal glycosidic bonds of highly methylated pectins.</text>
</comment>
<comment type="catalytic activity">
    <reaction evidence="6">
        <text>Eliminative cleavage of (1-&gt;4)-alpha-D-galacturonan methyl ester to give oligosaccharides with 4-deoxy-6-O-methyl-alpha-D-galact-4-enuronosyl groups at their non-reducing ends.</text>
        <dbReference type="EC" id="4.2.2.10"/>
    </reaction>
</comment>
<proteinExistence type="inferred from homology"/>